<dbReference type="Gene3D" id="3.20.20.70">
    <property type="entry name" value="Aldolase class I"/>
    <property type="match status" value="1"/>
</dbReference>
<evidence type="ECO:0000256" key="13">
    <source>
        <dbReference type="ARBA" id="ARBA00054733"/>
    </source>
</evidence>
<sequence length="318" mass="35001">MAAKNSGVTFDESWIKNVNINLPAVKRRAETVTARRGVKKQWQAAWQLRAVSCIDLTTLAGDDTRANVHRLCYKAAHPIRSDLLKAIGMESAGLTTGAVCVYPSRVGDCRKALENMKCKIPIASVATGFPSGQTSFKTRLEEIRQAVQDGASEIDIVINRTLALQGDWKGVYDEVREMREACGEAHLKTILATGELGSMVNIYKASMVCMMAGADFIKTSTGKEGVNATLPVSLVMVRAIRDFYDRTQRKVGFKPAGGIRTAKDACNWLVLMKEELGDEWTKPDLFRFGASSLLGDLERQIFYYAKGSYPAAYEIPMA</sequence>
<evidence type="ECO:0000256" key="5">
    <source>
        <dbReference type="ARBA" id="ARBA00012515"/>
    </source>
</evidence>
<keyword evidence="18" id="KW-1185">Reference proteome</keyword>
<dbReference type="GO" id="GO:0005737">
    <property type="term" value="C:cytoplasm"/>
    <property type="evidence" value="ECO:0007669"/>
    <property type="project" value="InterPro"/>
</dbReference>
<evidence type="ECO:0000256" key="16">
    <source>
        <dbReference type="PIRSR" id="PIRSR001357-50"/>
    </source>
</evidence>
<dbReference type="PANTHER" id="PTHR10889">
    <property type="entry name" value="DEOXYRIBOSE-PHOSPHATE ALDOLASE"/>
    <property type="match status" value="1"/>
</dbReference>
<organism evidence="17 18">
    <name type="scientific">Littorina saxatilis</name>
    <dbReference type="NCBI Taxonomy" id="31220"/>
    <lineage>
        <taxon>Eukaryota</taxon>
        <taxon>Metazoa</taxon>
        <taxon>Spiralia</taxon>
        <taxon>Lophotrochozoa</taxon>
        <taxon>Mollusca</taxon>
        <taxon>Gastropoda</taxon>
        <taxon>Caenogastropoda</taxon>
        <taxon>Littorinimorpha</taxon>
        <taxon>Littorinoidea</taxon>
        <taxon>Littorinidae</taxon>
        <taxon>Littorina</taxon>
    </lineage>
</organism>
<evidence type="ECO:0000256" key="3">
    <source>
        <dbReference type="ARBA" id="ARBA00004816"/>
    </source>
</evidence>
<comment type="subcellular location">
    <subcellularLocation>
        <location evidence="2">Cytoplasmic granule</location>
    </subcellularLocation>
    <subcellularLocation>
        <location evidence="1">Nucleus</location>
    </subcellularLocation>
</comment>
<comment type="subunit">
    <text evidence="14">Interacts with YBX1.</text>
</comment>
<evidence type="ECO:0000256" key="9">
    <source>
        <dbReference type="ARBA" id="ARBA00023270"/>
    </source>
</evidence>
<evidence type="ECO:0000313" key="18">
    <source>
        <dbReference type="Proteomes" id="UP001374579"/>
    </source>
</evidence>
<dbReference type="GO" id="GO:0005634">
    <property type="term" value="C:nucleus"/>
    <property type="evidence" value="ECO:0007669"/>
    <property type="project" value="UniProtKB-SubCell"/>
</dbReference>
<dbReference type="InterPro" id="IPR002915">
    <property type="entry name" value="DeoC/FbaB/LacD_aldolase"/>
</dbReference>
<dbReference type="FunFam" id="3.20.20.70:FF:000103">
    <property type="entry name" value="Putative deoxyribose-phosphate aldolase"/>
    <property type="match status" value="1"/>
</dbReference>
<feature type="active site" description="Proton donor/acceptor" evidence="16">
    <location>
        <position position="254"/>
    </location>
</feature>
<evidence type="ECO:0000256" key="6">
    <source>
        <dbReference type="ARBA" id="ARBA00022490"/>
    </source>
</evidence>
<dbReference type="EC" id="4.1.2.4" evidence="5"/>
<evidence type="ECO:0000256" key="8">
    <source>
        <dbReference type="ARBA" id="ARBA00023242"/>
    </source>
</evidence>
<dbReference type="PANTHER" id="PTHR10889:SF3">
    <property type="entry name" value="DEOXYRIBOSE-PHOSPHATE ALDOLASE"/>
    <property type="match status" value="1"/>
</dbReference>
<accession>A0AAN9GIF8</accession>
<proteinExistence type="inferred from homology"/>
<dbReference type="InterPro" id="IPR013785">
    <property type="entry name" value="Aldolase_TIM"/>
</dbReference>
<keyword evidence="7" id="KW-0456">Lyase</keyword>
<evidence type="ECO:0000256" key="11">
    <source>
        <dbReference type="ARBA" id="ARBA00032755"/>
    </source>
</evidence>
<gene>
    <name evidence="17" type="ORF">V1264_015797</name>
</gene>
<dbReference type="SMART" id="SM01133">
    <property type="entry name" value="DeoC"/>
    <property type="match status" value="1"/>
</dbReference>
<evidence type="ECO:0000256" key="1">
    <source>
        <dbReference type="ARBA" id="ARBA00004123"/>
    </source>
</evidence>
<comment type="similarity">
    <text evidence="4">Belongs to the DeoC/FbaB aldolase family. DeoC type 2 subfamily.</text>
</comment>
<dbReference type="CDD" id="cd00959">
    <property type="entry name" value="DeoC"/>
    <property type="match status" value="1"/>
</dbReference>
<evidence type="ECO:0000256" key="4">
    <source>
        <dbReference type="ARBA" id="ARBA00009473"/>
    </source>
</evidence>
<evidence type="ECO:0000313" key="17">
    <source>
        <dbReference type="EMBL" id="KAK7107990.1"/>
    </source>
</evidence>
<dbReference type="NCBIfam" id="TIGR00126">
    <property type="entry name" value="deoC"/>
    <property type="match status" value="1"/>
</dbReference>
<comment type="function">
    <text evidence="13">Catalyzes a reversible aldol reaction between acetaldehyde and D-glyceraldehyde 3-phosphate to generate 2-deoxy-D-ribose 5-phosphate. Participates in stress granule (SG) assembly. May allow ATP production from extracellular deoxyinosine in conditions of energy deprivation.</text>
</comment>
<dbReference type="AlphaFoldDB" id="A0AAN9GIF8"/>
<keyword evidence="9 16" id="KW-0704">Schiff base</keyword>
<dbReference type="Proteomes" id="UP001374579">
    <property type="component" value="Unassembled WGS sequence"/>
</dbReference>
<dbReference type="SUPFAM" id="SSF51569">
    <property type="entry name" value="Aldolase"/>
    <property type="match status" value="1"/>
</dbReference>
<dbReference type="Pfam" id="PF01791">
    <property type="entry name" value="DeoC"/>
    <property type="match status" value="1"/>
</dbReference>
<keyword evidence="8" id="KW-0539">Nucleus</keyword>
<feature type="active site" description="Schiff-base intermediate with acetaldehyde" evidence="16">
    <location>
        <position position="218"/>
    </location>
</feature>
<dbReference type="GO" id="GO:0016052">
    <property type="term" value="P:carbohydrate catabolic process"/>
    <property type="evidence" value="ECO:0007669"/>
    <property type="project" value="TreeGrafter"/>
</dbReference>
<dbReference type="PIRSF" id="PIRSF001357">
    <property type="entry name" value="DeoC"/>
    <property type="match status" value="1"/>
</dbReference>
<evidence type="ECO:0000256" key="10">
    <source>
        <dbReference type="ARBA" id="ARBA00031814"/>
    </source>
</evidence>
<protein>
    <recommendedName>
        <fullName evidence="15">Deoxyribose-phosphate aldolase</fullName>
        <ecNumber evidence="5">4.1.2.4</ecNumber>
    </recommendedName>
    <alternativeName>
        <fullName evidence="11">2-deoxy-D-ribose 5-phosphate aldolase</fullName>
    </alternativeName>
    <alternativeName>
        <fullName evidence="10">Phosphodeoxyriboaldolase</fullName>
    </alternativeName>
</protein>
<dbReference type="GO" id="GO:0009264">
    <property type="term" value="P:deoxyribonucleotide catabolic process"/>
    <property type="evidence" value="ECO:0007669"/>
    <property type="project" value="InterPro"/>
</dbReference>
<evidence type="ECO:0000256" key="14">
    <source>
        <dbReference type="ARBA" id="ARBA00061866"/>
    </source>
</evidence>
<comment type="pathway">
    <text evidence="3">Carbohydrate degradation; 2-deoxy-D-ribose 1-phosphate degradation; D-glyceraldehyde 3-phosphate and acetaldehyde from 2-deoxy-alpha-D-ribose 1-phosphate: step 2/2.</text>
</comment>
<comment type="caution">
    <text evidence="17">The sequence shown here is derived from an EMBL/GenBank/DDBJ whole genome shotgun (WGS) entry which is preliminary data.</text>
</comment>
<evidence type="ECO:0000256" key="12">
    <source>
        <dbReference type="ARBA" id="ARBA00048791"/>
    </source>
</evidence>
<keyword evidence="6" id="KW-0963">Cytoplasm</keyword>
<comment type="catalytic activity">
    <reaction evidence="12">
        <text>2-deoxy-D-ribose 5-phosphate = D-glyceraldehyde 3-phosphate + acetaldehyde</text>
        <dbReference type="Rhea" id="RHEA:12821"/>
        <dbReference type="ChEBI" id="CHEBI:15343"/>
        <dbReference type="ChEBI" id="CHEBI:59776"/>
        <dbReference type="ChEBI" id="CHEBI:62877"/>
        <dbReference type="EC" id="4.1.2.4"/>
    </reaction>
</comment>
<dbReference type="GO" id="GO:0004139">
    <property type="term" value="F:deoxyribose-phosphate aldolase activity"/>
    <property type="evidence" value="ECO:0007669"/>
    <property type="project" value="UniProtKB-EC"/>
</dbReference>
<evidence type="ECO:0000256" key="15">
    <source>
        <dbReference type="ARBA" id="ARBA00068105"/>
    </source>
</evidence>
<evidence type="ECO:0000256" key="7">
    <source>
        <dbReference type="ARBA" id="ARBA00023239"/>
    </source>
</evidence>
<dbReference type="InterPro" id="IPR011343">
    <property type="entry name" value="DeoC"/>
</dbReference>
<dbReference type="EMBL" id="JBAMIC010000004">
    <property type="protein sequence ID" value="KAK7107990.1"/>
    <property type="molecule type" value="Genomic_DNA"/>
</dbReference>
<name>A0AAN9GIF8_9CAEN</name>
<evidence type="ECO:0000256" key="2">
    <source>
        <dbReference type="ARBA" id="ARBA00004463"/>
    </source>
</evidence>
<reference evidence="17 18" key="1">
    <citation type="submission" date="2024-02" db="EMBL/GenBank/DDBJ databases">
        <title>Chromosome-scale genome assembly of the rough periwinkle Littorina saxatilis.</title>
        <authorList>
            <person name="De Jode A."/>
            <person name="Faria R."/>
            <person name="Formenti G."/>
            <person name="Sims Y."/>
            <person name="Smith T.P."/>
            <person name="Tracey A."/>
            <person name="Wood J.M.D."/>
            <person name="Zagrodzka Z.B."/>
            <person name="Johannesson K."/>
            <person name="Butlin R.K."/>
            <person name="Leder E.H."/>
        </authorList>
    </citation>
    <scope>NUCLEOTIDE SEQUENCE [LARGE SCALE GENOMIC DNA]</scope>
    <source>
        <strain evidence="17">Snail1</strain>
        <tissue evidence="17">Muscle</tissue>
    </source>
</reference>